<dbReference type="InterPro" id="IPR011049">
    <property type="entry name" value="Serralysin-like_metalloprot_C"/>
</dbReference>
<accession>Q0YSE3</accession>
<organism evidence="1 2">
    <name type="scientific">Chlorobium ferrooxidans DSM 13031</name>
    <dbReference type="NCBI Taxonomy" id="377431"/>
    <lineage>
        <taxon>Bacteria</taxon>
        <taxon>Pseudomonadati</taxon>
        <taxon>Chlorobiota</taxon>
        <taxon>Chlorobiia</taxon>
        <taxon>Chlorobiales</taxon>
        <taxon>Chlorobiaceae</taxon>
        <taxon>Chlorobium/Pelodictyon group</taxon>
        <taxon>Chlorobium</taxon>
    </lineage>
</organism>
<protein>
    <submittedName>
        <fullName evidence="1">Calcium-binding protein, hemolysin-type</fullName>
    </submittedName>
</protein>
<dbReference type="EMBL" id="AASE01000006">
    <property type="protein sequence ID" value="EAT59286.1"/>
    <property type="molecule type" value="Genomic_DNA"/>
</dbReference>
<keyword evidence="2" id="KW-1185">Reference proteome</keyword>
<dbReference type="Proteomes" id="UP000004162">
    <property type="component" value="Unassembled WGS sequence"/>
</dbReference>
<evidence type="ECO:0000313" key="1">
    <source>
        <dbReference type="EMBL" id="EAT59286.1"/>
    </source>
</evidence>
<proteinExistence type="predicted"/>
<dbReference type="Gene3D" id="2.150.10.10">
    <property type="entry name" value="Serralysin-like metalloprotease, C-terminal"/>
    <property type="match status" value="1"/>
</dbReference>
<sequence>MIRHCLHTILVVPFLDFSMGDRIDLSTLDANSATAKNDAFSFIGGMSFNSIDASGQLCYDAVSGMLYGSTDSDIDPEFVIQLINISNLVTRDFIL</sequence>
<comment type="caution">
    <text evidence="1">The sequence shown here is derived from an EMBL/GenBank/DDBJ whole genome shotgun (WGS) entry which is preliminary data.</text>
</comment>
<evidence type="ECO:0000313" key="2">
    <source>
        <dbReference type="Proteomes" id="UP000004162"/>
    </source>
</evidence>
<reference evidence="1 2" key="1">
    <citation type="submission" date="2006-07" db="EMBL/GenBank/DDBJ databases">
        <title>Annotation of the draft genome assembly of Chlorobium ferroxidans DSM 13031.</title>
        <authorList>
            <consortium name="US DOE Joint Genome Institute (JGI-ORNL)"/>
            <person name="Larimer F."/>
            <person name="Land M."/>
            <person name="Hauser L."/>
        </authorList>
    </citation>
    <scope>NUCLEOTIDE SEQUENCE [LARGE SCALE GENOMIC DNA]</scope>
    <source>
        <strain evidence="1 2">DSM 13031</strain>
    </source>
</reference>
<dbReference type="AlphaFoldDB" id="Q0YSE3"/>
<reference evidence="1 2" key="2">
    <citation type="submission" date="2006-07" db="EMBL/GenBank/DDBJ databases">
        <title>Sequencing of the draft genome and assembly of Chlorobium ferroxidans DSM 13031.</title>
        <authorList>
            <consortium name="US DOE Joint Genome Institute (JGI-PGF)"/>
            <person name="Copeland A."/>
            <person name="Lucas S."/>
            <person name="Lapidus A."/>
            <person name="Barry K."/>
            <person name="Glavina del Rio T."/>
            <person name="Dalin E."/>
            <person name="Tice H."/>
            <person name="Bruce D."/>
            <person name="Pitluck S."/>
            <person name="Richardson P."/>
        </authorList>
    </citation>
    <scope>NUCLEOTIDE SEQUENCE [LARGE SCALE GENOMIC DNA]</scope>
    <source>
        <strain evidence="1 2">DSM 13031</strain>
    </source>
</reference>
<gene>
    <name evidence="1" type="ORF">CferDRAFT_1293</name>
</gene>
<name>Q0YSE3_9CHLB</name>